<organism evidence="12 13">
    <name type="scientific">Candidatus Yanofskybacteria bacterium RIFCSPLOWO2_01_FULL_42_49</name>
    <dbReference type="NCBI Taxonomy" id="1802694"/>
    <lineage>
        <taxon>Bacteria</taxon>
        <taxon>Candidatus Yanofskyibacteriota</taxon>
    </lineage>
</organism>
<evidence type="ECO:0008006" key="14">
    <source>
        <dbReference type="Google" id="ProtNLM"/>
    </source>
</evidence>
<feature type="domain" description="Helicase C-terminal" evidence="10">
    <location>
        <begin position="241"/>
        <end position="384"/>
    </location>
</feature>
<evidence type="ECO:0000256" key="1">
    <source>
        <dbReference type="ARBA" id="ARBA00022741"/>
    </source>
</evidence>
<dbReference type="PANTHER" id="PTHR47959">
    <property type="entry name" value="ATP-DEPENDENT RNA HELICASE RHLE-RELATED"/>
    <property type="match status" value="1"/>
</dbReference>
<evidence type="ECO:0000256" key="8">
    <source>
        <dbReference type="SAM" id="MobiDB-lite"/>
    </source>
</evidence>
<dbReference type="PANTHER" id="PTHR47959:SF13">
    <property type="entry name" value="ATP-DEPENDENT RNA HELICASE RHLE"/>
    <property type="match status" value="1"/>
</dbReference>
<evidence type="ECO:0000256" key="7">
    <source>
        <dbReference type="RuleBase" id="RU000492"/>
    </source>
</evidence>
<comment type="similarity">
    <text evidence="5 7">Belongs to the DEAD box helicase family.</text>
</comment>
<gene>
    <name evidence="12" type="ORF">A2918_02590</name>
</gene>
<evidence type="ECO:0000259" key="10">
    <source>
        <dbReference type="PROSITE" id="PS51194"/>
    </source>
</evidence>
<dbReference type="Pfam" id="PF00270">
    <property type="entry name" value="DEAD"/>
    <property type="match status" value="1"/>
</dbReference>
<evidence type="ECO:0000256" key="5">
    <source>
        <dbReference type="ARBA" id="ARBA00038437"/>
    </source>
</evidence>
<evidence type="ECO:0000259" key="9">
    <source>
        <dbReference type="PROSITE" id="PS51192"/>
    </source>
</evidence>
<evidence type="ECO:0000256" key="4">
    <source>
        <dbReference type="ARBA" id="ARBA00022840"/>
    </source>
</evidence>
<dbReference type="SMART" id="SM00487">
    <property type="entry name" value="DEXDc"/>
    <property type="match status" value="1"/>
</dbReference>
<dbReference type="GO" id="GO:0003724">
    <property type="term" value="F:RNA helicase activity"/>
    <property type="evidence" value="ECO:0007669"/>
    <property type="project" value="InterPro"/>
</dbReference>
<name>A0A1F8GE44_9BACT</name>
<comment type="caution">
    <text evidence="12">The sequence shown here is derived from an EMBL/GenBank/DDBJ whole genome shotgun (WGS) entry which is preliminary data.</text>
</comment>
<dbReference type="InterPro" id="IPR001650">
    <property type="entry name" value="Helicase_C-like"/>
</dbReference>
<dbReference type="Proteomes" id="UP000178227">
    <property type="component" value="Unassembled WGS sequence"/>
</dbReference>
<dbReference type="InterPro" id="IPR000629">
    <property type="entry name" value="RNA-helicase_DEAD-box_CS"/>
</dbReference>
<dbReference type="EMBL" id="MGKI01000006">
    <property type="protein sequence ID" value="OGN22996.1"/>
    <property type="molecule type" value="Genomic_DNA"/>
</dbReference>
<dbReference type="STRING" id="1802694.A2918_02590"/>
<feature type="region of interest" description="Disordered" evidence="8">
    <location>
        <begin position="390"/>
        <end position="409"/>
    </location>
</feature>
<dbReference type="GO" id="GO:0003676">
    <property type="term" value="F:nucleic acid binding"/>
    <property type="evidence" value="ECO:0007669"/>
    <property type="project" value="InterPro"/>
</dbReference>
<dbReference type="SUPFAM" id="SSF52540">
    <property type="entry name" value="P-loop containing nucleoside triphosphate hydrolases"/>
    <property type="match status" value="1"/>
</dbReference>
<evidence type="ECO:0000313" key="13">
    <source>
        <dbReference type="Proteomes" id="UP000178227"/>
    </source>
</evidence>
<dbReference type="CDD" id="cd00268">
    <property type="entry name" value="DEADc"/>
    <property type="match status" value="1"/>
</dbReference>
<feature type="compositionally biased region" description="Basic residues" evidence="8">
    <location>
        <begin position="398"/>
        <end position="409"/>
    </location>
</feature>
<dbReference type="PROSITE" id="PS51194">
    <property type="entry name" value="HELICASE_CTER"/>
    <property type="match status" value="1"/>
</dbReference>
<reference evidence="12 13" key="1">
    <citation type="journal article" date="2016" name="Nat. Commun.">
        <title>Thousands of microbial genomes shed light on interconnected biogeochemical processes in an aquifer system.</title>
        <authorList>
            <person name="Anantharaman K."/>
            <person name="Brown C.T."/>
            <person name="Hug L.A."/>
            <person name="Sharon I."/>
            <person name="Castelle C.J."/>
            <person name="Probst A.J."/>
            <person name="Thomas B.C."/>
            <person name="Singh A."/>
            <person name="Wilkins M.J."/>
            <person name="Karaoz U."/>
            <person name="Brodie E.L."/>
            <person name="Williams K.H."/>
            <person name="Hubbard S.S."/>
            <person name="Banfield J.F."/>
        </authorList>
    </citation>
    <scope>NUCLEOTIDE SEQUENCE [LARGE SCALE GENOMIC DNA]</scope>
</reference>
<evidence type="ECO:0000256" key="3">
    <source>
        <dbReference type="ARBA" id="ARBA00022806"/>
    </source>
</evidence>
<dbReference type="PROSITE" id="PS51192">
    <property type="entry name" value="HELICASE_ATP_BIND_1"/>
    <property type="match status" value="1"/>
</dbReference>
<dbReference type="InterPro" id="IPR014001">
    <property type="entry name" value="Helicase_ATP-bd"/>
</dbReference>
<evidence type="ECO:0000256" key="6">
    <source>
        <dbReference type="PROSITE-ProRule" id="PRU00552"/>
    </source>
</evidence>
<dbReference type="Gene3D" id="3.40.50.300">
    <property type="entry name" value="P-loop containing nucleotide triphosphate hydrolases"/>
    <property type="match status" value="2"/>
</dbReference>
<feature type="short sequence motif" description="Q motif" evidence="6">
    <location>
        <begin position="15"/>
        <end position="43"/>
    </location>
</feature>
<dbReference type="InterPro" id="IPR027417">
    <property type="entry name" value="P-loop_NTPase"/>
</dbReference>
<dbReference type="PROSITE" id="PS51195">
    <property type="entry name" value="Q_MOTIF"/>
    <property type="match status" value="1"/>
</dbReference>
<keyword evidence="3 7" id="KW-0347">Helicase</keyword>
<sequence>MIWSLNLMTTQSPVQGFNGLGVAPEFLKILERNNFTVPTPIQYQAIKPAMEGKDIVGIAQTGTGKTLAFGLPLLQRLRGSRGIGLVVLPTRELAIQVEEMLHKIGYSLGLVTAVLIGGENMGRQVAALRRHPNIIIATPGRLLDHIESGNLKLDLVQIVVLDEADRMLDIGFAPQIKKILALVPAKHQTMLFSATMPAEIIQIAAKYMVSPIRVEVAPAGTVIELVDQEIFLVKREMKFKLLGELLNECKGTVLIFSRTKHGARKICAAIRDMGHKVAEIHSNRSLGQRKEALTGFKTGRYRVLVATDIAARGIDVRGIELVVNYDLPDNVQDYVHRIGRTGRAGVVGRAVSFAMPDQQRDVRDIERLIRKQIPIKPHEKAEFLTHTRPARSFGGNQHMRRGPRRWRRL</sequence>
<evidence type="ECO:0000256" key="2">
    <source>
        <dbReference type="ARBA" id="ARBA00022801"/>
    </source>
</evidence>
<proteinExistence type="inferred from homology"/>
<dbReference type="GO" id="GO:0016787">
    <property type="term" value="F:hydrolase activity"/>
    <property type="evidence" value="ECO:0007669"/>
    <property type="project" value="UniProtKB-KW"/>
</dbReference>
<dbReference type="PROSITE" id="PS00039">
    <property type="entry name" value="DEAD_ATP_HELICASE"/>
    <property type="match status" value="1"/>
</dbReference>
<keyword evidence="1 7" id="KW-0547">Nucleotide-binding</keyword>
<protein>
    <recommendedName>
        <fullName evidence="14">DEAD/DEAH box helicase</fullName>
    </recommendedName>
</protein>
<keyword evidence="2 7" id="KW-0378">Hydrolase</keyword>
<dbReference type="Pfam" id="PF00271">
    <property type="entry name" value="Helicase_C"/>
    <property type="match status" value="1"/>
</dbReference>
<dbReference type="InterPro" id="IPR011545">
    <property type="entry name" value="DEAD/DEAH_box_helicase_dom"/>
</dbReference>
<feature type="domain" description="DEAD-box RNA helicase Q" evidence="11">
    <location>
        <begin position="15"/>
        <end position="43"/>
    </location>
</feature>
<dbReference type="InterPro" id="IPR014014">
    <property type="entry name" value="RNA_helicase_DEAD_Q_motif"/>
</dbReference>
<dbReference type="GO" id="GO:0005829">
    <property type="term" value="C:cytosol"/>
    <property type="evidence" value="ECO:0007669"/>
    <property type="project" value="TreeGrafter"/>
</dbReference>
<dbReference type="InterPro" id="IPR044742">
    <property type="entry name" value="DEAD/DEAH_RhlB"/>
</dbReference>
<accession>A0A1F8GE44</accession>
<dbReference type="CDD" id="cd18787">
    <property type="entry name" value="SF2_C_DEAD"/>
    <property type="match status" value="1"/>
</dbReference>
<dbReference type="InterPro" id="IPR050079">
    <property type="entry name" value="DEAD_box_RNA_helicase"/>
</dbReference>
<feature type="domain" description="Helicase ATP-binding" evidence="9">
    <location>
        <begin position="46"/>
        <end position="214"/>
    </location>
</feature>
<evidence type="ECO:0000259" key="11">
    <source>
        <dbReference type="PROSITE" id="PS51195"/>
    </source>
</evidence>
<dbReference type="GO" id="GO:0005524">
    <property type="term" value="F:ATP binding"/>
    <property type="evidence" value="ECO:0007669"/>
    <property type="project" value="UniProtKB-KW"/>
</dbReference>
<evidence type="ECO:0000313" key="12">
    <source>
        <dbReference type="EMBL" id="OGN22996.1"/>
    </source>
</evidence>
<dbReference type="SMART" id="SM00490">
    <property type="entry name" value="HELICc"/>
    <property type="match status" value="1"/>
</dbReference>
<keyword evidence="4 7" id="KW-0067">ATP-binding</keyword>
<dbReference type="AlphaFoldDB" id="A0A1F8GE44"/>